<organism evidence="1 2">
    <name type="scientific">Alicyclobacillus ferrooxydans</name>
    <dbReference type="NCBI Taxonomy" id="471514"/>
    <lineage>
        <taxon>Bacteria</taxon>
        <taxon>Bacillati</taxon>
        <taxon>Bacillota</taxon>
        <taxon>Bacilli</taxon>
        <taxon>Bacillales</taxon>
        <taxon>Alicyclobacillaceae</taxon>
        <taxon>Alicyclobacillus</taxon>
    </lineage>
</organism>
<dbReference type="EMBL" id="LJCO01000045">
    <property type="protein sequence ID" value="KPV43784.1"/>
    <property type="molecule type" value="Genomic_DNA"/>
</dbReference>
<protein>
    <submittedName>
        <fullName evidence="1">Uncharacterized protein</fullName>
    </submittedName>
</protein>
<dbReference type="PATRIC" id="fig|471514.4.peg.5128"/>
<proteinExistence type="predicted"/>
<accession>A0A0P9EXB8</accession>
<sequence length="71" mass="7915">MNGKNGMATESYLRMRFKEAGVNPSDIERLVQQLCGEKAPPNLHLLHNRLPKTLQRSSFNPDAALSSCTQC</sequence>
<dbReference type="Proteomes" id="UP000050482">
    <property type="component" value="Unassembled WGS sequence"/>
</dbReference>
<name>A0A0P9EXB8_9BACL</name>
<evidence type="ECO:0000313" key="2">
    <source>
        <dbReference type="Proteomes" id="UP000050482"/>
    </source>
</evidence>
<gene>
    <name evidence="1" type="ORF">AN477_10375</name>
</gene>
<evidence type="ECO:0000313" key="1">
    <source>
        <dbReference type="EMBL" id="KPV43784.1"/>
    </source>
</evidence>
<dbReference type="AlphaFoldDB" id="A0A0P9EXB8"/>
<comment type="caution">
    <text evidence="1">The sequence shown here is derived from an EMBL/GenBank/DDBJ whole genome shotgun (WGS) entry which is preliminary data.</text>
</comment>
<keyword evidence="2" id="KW-1185">Reference proteome</keyword>
<reference evidence="1 2" key="1">
    <citation type="submission" date="2015-09" db="EMBL/GenBank/DDBJ databases">
        <title>Draft genome sequence of Alicyclobacillus ferrooxydans DSM 22381.</title>
        <authorList>
            <person name="Hemp J."/>
        </authorList>
    </citation>
    <scope>NUCLEOTIDE SEQUENCE [LARGE SCALE GENOMIC DNA]</scope>
    <source>
        <strain evidence="1 2">TC-34</strain>
    </source>
</reference>